<dbReference type="KEGG" id="ssm:Spirs_2253"/>
<dbReference type="InterPro" id="IPR014710">
    <property type="entry name" value="RmlC-like_jellyroll"/>
</dbReference>
<dbReference type="NCBIfam" id="TIGR00218">
    <property type="entry name" value="manA"/>
    <property type="match status" value="1"/>
</dbReference>
<feature type="binding site" evidence="8">
    <location>
        <position position="266"/>
    </location>
    <ligand>
        <name>Zn(2+)</name>
        <dbReference type="ChEBI" id="CHEBI:29105"/>
    </ligand>
</feature>
<dbReference type="HOGENOM" id="CLU_026967_1_1_12"/>
<evidence type="ECO:0000256" key="3">
    <source>
        <dbReference type="ARBA" id="ARBA00011956"/>
    </source>
</evidence>
<dbReference type="PRINTS" id="PR00714">
    <property type="entry name" value="MAN6PISMRASE"/>
</dbReference>
<evidence type="ECO:0000313" key="10">
    <source>
        <dbReference type="EMBL" id="ADK81368.1"/>
    </source>
</evidence>
<feature type="domain" description="Phosphomannose isomerase type I catalytic" evidence="9">
    <location>
        <begin position="8"/>
        <end position="154"/>
    </location>
</feature>
<dbReference type="Proteomes" id="UP000002318">
    <property type="component" value="Chromosome"/>
</dbReference>
<dbReference type="GO" id="GO:0004476">
    <property type="term" value="F:mannose-6-phosphate isomerase activity"/>
    <property type="evidence" value="ECO:0007669"/>
    <property type="project" value="UniProtKB-EC"/>
</dbReference>
<dbReference type="Pfam" id="PF20511">
    <property type="entry name" value="PMI_typeI_cat"/>
    <property type="match status" value="1"/>
</dbReference>
<evidence type="ECO:0000256" key="8">
    <source>
        <dbReference type="PIRSR" id="PIRSR001480-2"/>
    </source>
</evidence>
<dbReference type="SUPFAM" id="SSF51182">
    <property type="entry name" value="RmlC-like cupins"/>
    <property type="match status" value="1"/>
</dbReference>
<protein>
    <recommendedName>
        <fullName evidence="3">mannose-6-phosphate isomerase</fullName>
        <ecNumber evidence="3">5.3.1.8</ecNumber>
    </recommendedName>
</protein>
<sequence length="408" mass="44888">MKCDAYFLQNIVQHYPWGEETAIPELLGIKADGRPFAELWMGDHPRGPSKVLSKEGKFEELGDLLSTNPEAFLGSGINGKYGGRLPFLFKVLAAKTPLSIQAHPNKAQAEAGFAREEAAGIPIDAPHRNYRDRNHKPEIIAALTPFTAMCGFRDREEIIDGFSRLKSRTAEGKLLPLLKEKEHALSSFFMALLNLEKEDSKELADALASWAREERGALDGKKKEAALVRRFIDYYPDDPAVSAPLYLNVIRLDPGQALYQPAGLLHAYVEGVGVELMANSDNVLRGGLTHKHIDMNELESVLIFSSSTPAILTPVKTDVGLFRYQTPAQEFELQRFDGGEATIEGRFPAIVLVTKGHLMFRVSGQADSMEAKRGQSLFLPATCGLQIRGEGQAYIATLPGEPLSEVIS</sequence>
<dbReference type="InterPro" id="IPR046457">
    <property type="entry name" value="PMI_typeI_cat"/>
</dbReference>
<comment type="cofactor">
    <cofactor evidence="8">
        <name>Zn(2+)</name>
        <dbReference type="ChEBI" id="CHEBI:29105"/>
    </cofactor>
    <text evidence="8">Binds 1 zinc ion per subunit.</text>
</comment>
<dbReference type="InterPro" id="IPR018050">
    <property type="entry name" value="Pmannose_isomerase-type1_CS"/>
</dbReference>
<feature type="binding site" evidence="8">
    <location>
        <position position="138"/>
    </location>
    <ligand>
        <name>Zn(2+)</name>
        <dbReference type="ChEBI" id="CHEBI:29105"/>
    </ligand>
</feature>
<dbReference type="PROSITE" id="PS00965">
    <property type="entry name" value="PMI_I_1"/>
    <property type="match status" value="1"/>
</dbReference>
<dbReference type="PANTHER" id="PTHR10309:SF0">
    <property type="entry name" value="MANNOSE-6-PHOSPHATE ISOMERASE"/>
    <property type="match status" value="1"/>
</dbReference>
<keyword evidence="5 8" id="KW-0862">Zinc</keyword>
<feature type="binding site" evidence="8">
    <location>
        <position position="103"/>
    </location>
    <ligand>
        <name>Zn(2+)</name>
        <dbReference type="ChEBI" id="CHEBI:29105"/>
    </ligand>
</feature>
<dbReference type="OrthoDB" id="9792649at2"/>
<dbReference type="GO" id="GO:0008270">
    <property type="term" value="F:zinc ion binding"/>
    <property type="evidence" value="ECO:0007669"/>
    <property type="project" value="InterPro"/>
</dbReference>
<dbReference type="InterPro" id="IPR011051">
    <property type="entry name" value="RmlC_Cupin_sf"/>
</dbReference>
<evidence type="ECO:0000256" key="4">
    <source>
        <dbReference type="ARBA" id="ARBA00022723"/>
    </source>
</evidence>
<dbReference type="PIRSF" id="PIRSF001480">
    <property type="entry name" value="Mannose-6-phosphate_isomerase"/>
    <property type="match status" value="1"/>
</dbReference>
<dbReference type="EC" id="5.3.1.8" evidence="3"/>
<keyword evidence="6 10" id="KW-0413">Isomerase</keyword>
<dbReference type="InterPro" id="IPR001250">
    <property type="entry name" value="Man6P_Isoase-1"/>
</dbReference>
<dbReference type="EMBL" id="CP002116">
    <property type="protein sequence ID" value="ADK81368.1"/>
    <property type="molecule type" value="Genomic_DNA"/>
</dbReference>
<feature type="binding site" evidence="8">
    <location>
        <position position="101"/>
    </location>
    <ligand>
        <name>Zn(2+)</name>
        <dbReference type="ChEBI" id="CHEBI:29105"/>
    </ligand>
</feature>
<dbReference type="RefSeq" id="WP_013254831.1">
    <property type="nucleotide sequence ID" value="NC_014364.1"/>
</dbReference>
<reference evidence="10 11" key="1">
    <citation type="journal article" date="2010" name="Stand. Genomic Sci.">
        <title>Complete genome sequence of Spirochaeta smaragdinae type strain (SEBR 4228).</title>
        <authorList>
            <person name="Mavromatis K."/>
            <person name="Yasawong M."/>
            <person name="Chertkov O."/>
            <person name="Lapidus A."/>
            <person name="Lucas S."/>
            <person name="Nolan M."/>
            <person name="Del Rio T.G."/>
            <person name="Tice H."/>
            <person name="Cheng J.F."/>
            <person name="Pitluck S."/>
            <person name="Liolios K."/>
            <person name="Ivanova N."/>
            <person name="Tapia R."/>
            <person name="Han C."/>
            <person name="Bruce D."/>
            <person name="Goodwin L."/>
            <person name="Pati A."/>
            <person name="Chen A."/>
            <person name="Palaniappan K."/>
            <person name="Land M."/>
            <person name="Hauser L."/>
            <person name="Chang Y.J."/>
            <person name="Jeffries C.D."/>
            <person name="Detter J.C."/>
            <person name="Rohde M."/>
            <person name="Brambilla E."/>
            <person name="Spring S."/>
            <person name="Goker M."/>
            <person name="Sikorski J."/>
            <person name="Woyke T."/>
            <person name="Bristow J."/>
            <person name="Eisen J.A."/>
            <person name="Markowitz V."/>
            <person name="Hugenholtz P."/>
            <person name="Klenk H.P."/>
            <person name="Kyrpides N.C."/>
        </authorList>
    </citation>
    <scope>NUCLEOTIDE SEQUENCE [LARGE SCALE GENOMIC DNA]</scope>
    <source>
        <strain evidence="11">DSM 11293 / JCM 15392 / SEBR 4228</strain>
    </source>
</reference>
<keyword evidence="4 8" id="KW-0479">Metal-binding</keyword>
<dbReference type="AlphaFoldDB" id="E1R741"/>
<dbReference type="CDD" id="cd07011">
    <property type="entry name" value="cupin_PMI_type_I_N"/>
    <property type="match status" value="1"/>
</dbReference>
<organism evidence="10 11">
    <name type="scientific">Sediminispirochaeta smaragdinae (strain DSM 11293 / JCM 15392 / SEBR 4228)</name>
    <name type="common">Spirochaeta smaragdinae</name>
    <dbReference type="NCBI Taxonomy" id="573413"/>
    <lineage>
        <taxon>Bacteria</taxon>
        <taxon>Pseudomonadati</taxon>
        <taxon>Spirochaetota</taxon>
        <taxon>Spirochaetia</taxon>
        <taxon>Spirochaetales</taxon>
        <taxon>Spirochaetaceae</taxon>
        <taxon>Sediminispirochaeta</taxon>
    </lineage>
</organism>
<name>E1R741_SEDSS</name>
<comment type="catalytic activity">
    <reaction evidence="1">
        <text>D-mannose 6-phosphate = D-fructose 6-phosphate</text>
        <dbReference type="Rhea" id="RHEA:12356"/>
        <dbReference type="ChEBI" id="CHEBI:58735"/>
        <dbReference type="ChEBI" id="CHEBI:61527"/>
        <dbReference type="EC" id="5.3.1.8"/>
    </reaction>
</comment>
<dbReference type="STRING" id="573413.Spirs_2253"/>
<dbReference type="GO" id="GO:0005829">
    <property type="term" value="C:cytosol"/>
    <property type="evidence" value="ECO:0007669"/>
    <property type="project" value="TreeGrafter"/>
</dbReference>
<proteinExistence type="inferred from homology"/>
<gene>
    <name evidence="10" type="ordered locus">Spirs_2253</name>
</gene>
<evidence type="ECO:0000256" key="5">
    <source>
        <dbReference type="ARBA" id="ARBA00022833"/>
    </source>
</evidence>
<evidence type="ECO:0000256" key="1">
    <source>
        <dbReference type="ARBA" id="ARBA00000757"/>
    </source>
</evidence>
<dbReference type="Gene3D" id="1.10.441.10">
    <property type="entry name" value="Phosphomannose Isomerase, domain 2"/>
    <property type="match status" value="1"/>
</dbReference>
<feature type="active site" evidence="7">
    <location>
        <position position="285"/>
    </location>
</feature>
<keyword evidence="11" id="KW-1185">Reference proteome</keyword>
<evidence type="ECO:0000313" key="11">
    <source>
        <dbReference type="Proteomes" id="UP000002318"/>
    </source>
</evidence>
<dbReference type="GO" id="GO:0009298">
    <property type="term" value="P:GDP-mannose biosynthetic process"/>
    <property type="evidence" value="ECO:0007669"/>
    <property type="project" value="InterPro"/>
</dbReference>
<evidence type="ECO:0000256" key="2">
    <source>
        <dbReference type="ARBA" id="ARBA00010772"/>
    </source>
</evidence>
<evidence type="ECO:0000256" key="6">
    <source>
        <dbReference type="ARBA" id="ARBA00023235"/>
    </source>
</evidence>
<comment type="similarity">
    <text evidence="2">Belongs to the mannose-6-phosphate isomerase type 1 family.</text>
</comment>
<dbReference type="GO" id="GO:0005975">
    <property type="term" value="P:carbohydrate metabolic process"/>
    <property type="evidence" value="ECO:0007669"/>
    <property type="project" value="InterPro"/>
</dbReference>
<dbReference type="PANTHER" id="PTHR10309">
    <property type="entry name" value="MANNOSE-6-PHOSPHATE ISOMERASE"/>
    <property type="match status" value="1"/>
</dbReference>
<accession>E1R741</accession>
<dbReference type="Gene3D" id="2.60.120.10">
    <property type="entry name" value="Jelly Rolls"/>
    <property type="match status" value="2"/>
</dbReference>
<evidence type="ECO:0000259" key="9">
    <source>
        <dbReference type="Pfam" id="PF20511"/>
    </source>
</evidence>
<evidence type="ECO:0000256" key="7">
    <source>
        <dbReference type="PIRSR" id="PIRSR001480-1"/>
    </source>
</evidence>
<dbReference type="InterPro" id="IPR016305">
    <property type="entry name" value="Mannose-6-P_Isomerase"/>
</dbReference>
<dbReference type="eggNOG" id="COG1482">
    <property type="taxonomic scope" value="Bacteria"/>
</dbReference>